<dbReference type="PANTHER" id="PTHR11645:SF0">
    <property type="entry name" value="PYRROLINE-5-CARBOXYLATE REDUCTASE 3"/>
    <property type="match status" value="1"/>
</dbReference>
<keyword evidence="2 4" id="KW-0521">NADP</keyword>
<dbReference type="InterPro" id="IPR028939">
    <property type="entry name" value="P5C_Rdtase_cat_N"/>
</dbReference>
<proteinExistence type="inferred from homology"/>
<evidence type="ECO:0000256" key="3">
    <source>
        <dbReference type="ARBA" id="ARBA00023002"/>
    </source>
</evidence>
<reference evidence="6 7" key="1">
    <citation type="submission" date="2016-10" db="EMBL/GenBank/DDBJ databases">
        <title>Comparative genomics between deep and shallow subseafloor isolates.</title>
        <authorList>
            <person name="Ishii S."/>
            <person name="Miller J.R."/>
            <person name="Sutton G."/>
            <person name="Suzuki S."/>
            <person name="Methe B."/>
            <person name="Inagaki F."/>
            <person name="Imachi H."/>
        </authorList>
    </citation>
    <scope>NUCLEOTIDE SEQUENCE [LARGE SCALE GENOMIC DNA]</scope>
    <source>
        <strain evidence="6 7">A8p</strain>
    </source>
</reference>
<dbReference type="InterPro" id="IPR000304">
    <property type="entry name" value="Pyrroline-COOH_reductase"/>
</dbReference>
<evidence type="ECO:0000313" key="6">
    <source>
        <dbReference type="EMBL" id="AUB61185.1"/>
    </source>
</evidence>
<dbReference type="KEGG" id="msub:BK009_11210"/>
<dbReference type="Pfam" id="PF03807">
    <property type="entry name" value="F420_oxidored"/>
    <property type="match status" value="1"/>
</dbReference>
<dbReference type="PANTHER" id="PTHR11645">
    <property type="entry name" value="PYRROLINE-5-CARBOXYLATE REDUCTASE"/>
    <property type="match status" value="1"/>
</dbReference>
<evidence type="ECO:0000259" key="5">
    <source>
        <dbReference type="Pfam" id="PF03807"/>
    </source>
</evidence>
<dbReference type="SUPFAM" id="SSF48179">
    <property type="entry name" value="6-phosphogluconate dehydrogenase C-terminal domain-like"/>
    <property type="match status" value="1"/>
</dbReference>
<evidence type="ECO:0000313" key="7">
    <source>
        <dbReference type="Proteomes" id="UP000232631"/>
    </source>
</evidence>
<feature type="binding site" evidence="4">
    <location>
        <begin position="77"/>
        <end position="80"/>
    </location>
    <ligand>
        <name>NADP(+)</name>
        <dbReference type="ChEBI" id="CHEBI:58349"/>
    </ligand>
</feature>
<name>A0A2H4VSV3_9EURY</name>
<protein>
    <recommendedName>
        <fullName evidence="5">Pyrroline-5-carboxylate reductase catalytic N-terminal domain-containing protein</fullName>
    </recommendedName>
</protein>
<gene>
    <name evidence="6" type="ORF">BK009_11210</name>
</gene>
<dbReference type="AlphaFoldDB" id="A0A2H4VSV3"/>
<dbReference type="Proteomes" id="UP000232631">
    <property type="component" value="Chromosome"/>
</dbReference>
<organism evidence="6 7">
    <name type="scientific">Methanobacterium subterraneum</name>
    <dbReference type="NCBI Taxonomy" id="59277"/>
    <lineage>
        <taxon>Archaea</taxon>
        <taxon>Methanobacteriati</taxon>
        <taxon>Methanobacteriota</taxon>
        <taxon>Methanomada group</taxon>
        <taxon>Methanobacteria</taxon>
        <taxon>Methanobacteriales</taxon>
        <taxon>Methanobacteriaceae</taxon>
        <taxon>Methanobacterium</taxon>
    </lineage>
</organism>
<dbReference type="PIRSF" id="PIRSF000193">
    <property type="entry name" value="Pyrrol-5-carb_rd"/>
    <property type="match status" value="1"/>
</dbReference>
<keyword evidence="7" id="KW-1185">Reference proteome</keyword>
<accession>A0A2H4VSV3</accession>
<evidence type="ECO:0000256" key="1">
    <source>
        <dbReference type="ARBA" id="ARBA00005525"/>
    </source>
</evidence>
<evidence type="ECO:0000256" key="2">
    <source>
        <dbReference type="ARBA" id="ARBA00022857"/>
    </source>
</evidence>
<keyword evidence="3" id="KW-0560">Oxidoreductase</keyword>
<dbReference type="InterPro" id="IPR036291">
    <property type="entry name" value="NAD(P)-bd_dom_sf"/>
</dbReference>
<dbReference type="Gene3D" id="1.10.3730.10">
    <property type="entry name" value="ProC C-terminal domain-like"/>
    <property type="match status" value="1"/>
</dbReference>
<dbReference type="SUPFAM" id="SSF51735">
    <property type="entry name" value="NAD(P)-binding Rossmann-fold domains"/>
    <property type="match status" value="1"/>
</dbReference>
<dbReference type="Gene3D" id="3.40.50.720">
    <property type="entry name" value="NAD(P)-binding Rossmann-like Domain"/>
    <property type="match status" value="1"/>
</dbReference>
<dbReference type="GO" id="GO:0004735">
    <property type="term" value="F:pyrroline-5-carboxylate reductase activity"/>
    <property type="evidence" value="ECO:0007669"/>
    <property type="project" value="InterPro"/>
</dbReference>
<evidence type="ECO:0000256" key="4">
    <source>
        <dbReference type="PIRSR" id="PIRSR000193-1"/>
    </source>
</evidence>
<comment type="similarity">
    <text evidence="1">Belongs to the pyrroline-5-carboxylate reductase family.</text>
</comment>
<sequence length="265" mass="29729">MIWYGGNEMKSMGFIGGGRITKIILNGFKKGKIELDNVVVYDTSLESLKELKKEFPEIKIVSDDNESAASQDMVFLAVHPPAMAEVLGKIKPYLKPDSTVVSLAPKPQIKQISSLLGGFTRIVRMIPNAPSIINQGYNPISFAPKMNDSKKKEILKLFNILGVTPEVDEGKLEAYALLTAMGPTYFWFQFDELFKLGRSFGLEDEEIQESLQKMITGAAQTFYQSELNPGEVMDLVPVKPMADEEEMIKNAYQTRLEAMFKQLKE</sequence>
<dbReference type="InterPro" id="IPR008927">
    <property type="entry name" value="6-PGluconate_DH-like_C_sf"/>
</dbReference>
<feature type="domain" description="Pyrroline-5-carboxylate reductase catalytic N-terminal" evidence="5">
    <location>
        <begin position="12"/>
        <end position="104"/>
    </location>
</feature>
<dbReference type="GO" id="GO:0055129">
    <property type="term" value="P:L-proline biosynthetic process"/>
    <property type="evidence" value="ECO:0007669"/>
    <property type="project" value="TreeGrafter"/>
</dbReference>
<dbReference type="EMBL" id="CP017768">
    <property type="protein sequence ID" value="AUB61185.1"/>
    <property type="molecule type" value="Genomic_DNA"/>
</dbReference>